<gene>
    <name evidence="4" type="ORF">DWY58_01435</name>
    <name evidence="3" type="ORF">DXC34_01405</name>
</gene>
<dbReference type="Gene3D" id="3.30.70.790">
    <property type="entry name" value="UreE, C-terminal domain"/>
    <property type="match status" value="1"/>
</dbReference>
<keyword evidence="1" id="KW-1133">Transmembrane helix</keyword>
<accession>A0A3E4UUP1</accession>
<evidence type="ECO:0000313" key="4">
    <source>
        <dbReference type="EMBL" id="RGR29939.1"/>
    </source>
</evidence>
<dbReference type="SUPFAM" id="SSF54913">
    <property type="entry name" value="GlnB-like"/>
    <property type="match status" value="1"/>
</dbReference>
<evidence type="ECO:0000313" key="3">
    <source>
        <dbReference type="EMBL" id="RGM16451.1"/>
    </source>
</evidence>
<dbReference type="InterPro" id="IPR011322">
    <property type="entry name" value="N-reg_PII-like_a/b"/>
</dbReference>
<name>A0A3E4UUP1_BACSE</name>
<dbReference type="Proteomes" id="UP000284161">
    <property type="component" value="Unassembled WGS sequence"/>
</dbReference>
<dbReference type="EMBL" id="QSSV01000001">
    <property type="protein sequence ID" value="RGM16451.1"/>
    <property type="molecule type" value="Genomic_DNA"/>
</dbReference>
<reference evidence="5 6" key="1">
    <citation type="submission" date="2018-08" db="EMBL/GenBank/DDBJ databases">
        <title>A genome reference for cultivated species of the human gut microbiota.</title>
        <authorList>
            <person name="Zou Y."/>
            <person name="Xue W."/>
            <person name="Luo G."/>
        </authorList>
    </citation>
    <scope>NUCLEOTIDE SEQUENCE [LARGE SCALE GENOMIC DNA]</scope>
    <source>
        <strain evidence="4 6">AF25-6</strain>
        <strain evidence="3 5">TF03-6</strain>
    </source>
</reference>
<dbReference type="AlphaFoldDB" id="A0A3E4UUP1"/>
<evidence type="ECO:0000256" key="1">
    <source>
        <dbReference type="SAM" id="Phobius"/>
    </source>
</evidence>
<dbReference type="RefSeq" id="WP_022103389.1">
    <property type="nucleotide sequence ID" value="NZ_CP081913.1"/>
</dbReference>
<organism evidence="3 5">
    <name type="scientific">Bacteroides stercoris</name>
    <dbReference type="NCBI Taxonomy" id="46506"/>
    <lineage>
        <taxon>Bacteria</taxon>
        <taxon>Pseudomonadati</taxon>
        <taxon>Bacteroidota</taxon>
        <taxon>Bacteroidia</taxon>
        <taxon>Bacteroidales</taxon>
        <taxon>Bacteroidaceae</taxon>
        <taxon>Bacteroides</taxon>
    </lineage>
</organism>
<dbReference type="Pfam" id="PF09413">
    <property type="entry name" value="DUF2007"/>
    <property type="match status" value="1"/>
</dbReference>
<protein>
    <submittedName>
        <fullName evidence="3">DUF2007 domain-containing protein</fullName>
    </submittedName>
</protein>
<dbReference type="InterPro" id="IPR018551">
    <property type="entry name" value="DUF2007"/>
</dbReference>
<keyword evidence="1" id="KW-0472">Membrane</keyword>
<feature type="domain" description="DUF2007" evidence="2">
    <location>
        <begin position="4"/>
        <end position="69"/>
    </location>
</feature>
<dbReference type="Proteomes" id="UP000261223">
    <property type="component" value="Unassembled WGS sequence"/>
</dbReference>
<proteinExistence type="predicted"/>
<dbReference type="EMBL" id="QRUB01000001">
    <property type="protein sequence ID" value="RGR29939.1"/>
    <property type="molecule type" value="Genomic_DNA"/>
</dbReference>
<evidence type="ECO:0000313" key="5">
    <source>
        <dbReference type="Proteomes" id="UP000261223"/>
    </source>
</evidence>
<evidence type="ECO:0000313" key="6">
    <source>
        <dbReference type="Proteomes" id="UP000284161"/>
    </source>
</evidence>
<sequence>MKIVKLMTCDSATQAHIVQGALRNEGIDSMLRNENMSTLLAGLQVDNLTGVDILVDERDYETAISLLEQNQMIPEQLKYCPFCGSSDIKFMLRKGHRMRAVAAIIVSLLAATAPGTNHWEYVCNQCKGRFEKPVAGNSRITEKLNDSL</sequence>
<evidence type="ECO:0000259" key="2">
    <source>
        <dbReference type="Pfam" id="PF09413"/>
    </source>
</evidence>
<comment type="caution">
    <text evidence="3">The sequence shown here is derived from an EMBL/GenBank/DDBJ whole genome shotgun (WGS) entry which is preliminary data.</text>
</comment>
<keyword evidence="1" id="KW-0812">Transmembrane</keyword>
<feature type="transmembrane region" description="Helical" evidence="1">
    <location>
        <begin position="100"/>
        <end position="119"/>
    </location>
</feature>